<dbReference type="AlphaFoldDB" id="A0AAV5NSK3"/>
<keyword evidence="1" id="KW-0732">Signal</keyword>
<dbReference type="Proteomes" id="UP001156690">
    <property type="component" value="Unassembled WGS sequence"/>
</dbReference>
<comment type="caution">
    <text evidence="2">The sequence shown here is derived from an EMBL/GenBank/DDBJ whole genome shotgun (WGS) entry which is preliminary data.</text>
</comment>
<dbReference type="Pfam" id="PF26363">
    <property type="entry name" value="Phospholipase-like"/>
    <property type="match status" value="1"/>
</dbReference>
<dbReference type="EMBL" id="BSNX01000037">
    <property type="protein sequence ID" value="GLQ73597.1"/>
    <property type="molecule type" value="Genomic_DNA"/>
</dbReference>
<feature type="signal peptide" evidence="1">
    <location>
        <begin position="1"/>
        <end position="21"/>
    </location>
</feature>
<evidence type="ECO:0000313" key="3">
    <source>
        <dbReference type="Proteomes" id="UP001156690"/>
    </source>
</evidence>
<dbReference type="RefSeq" id="WP_224056020.1">
    <property type="nucleotide sequence ID" value="NZ_AP025144.1"/>
</dbReference>
<feature type="chain" id="PRO_5043741863" description="DUF2974 domain-containing protein" evidence="1">
    <location>
        <begin position="22"/>
        <end position="318"/>
    </location>
</feature>
<sequence>MSLKKTLVLSAVLSCSYSAHATVSPSDLKSLEDFYNNVVSPNMAYTQSDSGTIHSPNNPPSETKAREALELLEFAEQVYSQSGTPSGWARVKDVSRKSGFNASVFTKGNNVVLAYRGSELGTSDWVTDGMLSNDEVPKQFLQAINLAEKVKRDYPNHTIRYTGHSLGGGLSTVAALVTGRSTVAFDATGINDALKSHITEKLGSEFVLTLHAAAIDNYNFVGEFVSDGDWQQDADVIGINAKQYGDIYYLSDAHFTPFPKFIWDTPLTRHFISPIREELNYIINPYFIDWTLDEWDILWFKVTYLINSLPSLFQDIGN</sequence>
<evidence type="ECO:0008006" key="4">
    <source>
        <dbReference type="Google" id="ProtNLM"/>
    </source>
</evidence>
<proteinExistence type="predicted"/>
<organism evidence="2 3">
    <name type="scientific">Vibrio penaeicida</name>
    <dbReference type="NCBI Taxonomy" id="104609"/>
    <lineage>
        <taxon>Bacteria</taxon>
        <taxon>Pseudomonadati</taxon>
        <taxon>Pseudomonadota</taxon>
        <taxon>Gammaproteobacteria</taxon>
        <taxon>Vibrionales</taxon>
        <taxon>Vibrionaceae</taxon>
        <taxon>Vibrio</taxon>
    </lineage>
</organism>
<reference evidence="3" key="1">
    <citation type="journal article" date="2019" name="Int. J. Syst. Evol. Microbiol.">
        <title>The Global Catalogue of Microorganisms (GCM) 10K type strain sequencing project: providing services to taxonomists for standard genome sequencing and annotation.</title>
        <authorList>
            <consortium name="The Broad Institute Genomics Platform"/>
            <consortium name="The Broad Institute Genome Sequencing Center for Infectious Disease"/>
            <person name="Wu L."/>
            <person name="Ma J."/>
        </authorList>
    </citation>
    <scope>NUCLEOTIDE SEQUENCE [LARGE SCALE GENOMIC DNA]</scope>
    <source>
        <strain evidence="3">NBRC 15640</strain>
    </source>
</reference>
<name>A0AAV5NSK3_9VIBR</name>
<gene>
    <name evidence="2" type="ORF">GCM10007932_29570</name>
</gene>
<dbReference type="InterPro" id="IPR029058">
    <property type="entry name" value="AB_hydrolase_fold"/>
</dbReference>
<dbReference type="SUPFAM" id="SSF53474">
    <property type="entry name" value="alpha/beta-Hydrolases"/>
    <property type="match status" value="1"/>
</dbReference>
<evidence type="ECO:0000313" key="2">
    <source>
        <dbReference type="EMBL" id="GLQ73597.1"/>
    </source>
</evidence>
<dbReference type="Gene3D" id="3.40.50.1820">
    <property type="entry name" value="alpha/beta hydrolase"/>
    <property type="match status" value="1"/>
</dbReference>
<protein>
    <recommendedName>
        <fullName evidence="4">DUF2974 domain-containing protein</fullName>
    </recommendedName>
</protein>
<keyword evidence="3" id="KW-1185">Reference proteome</keyword>
<accession>A0AAV5NSK3</accession>
<evidence type="ECO:0000256" key="1">
    <source>
        <dbReference type="SAM" id="SignalP"/>
    </source>
</evidence>